<evidence type="ECO:0000256" key="7">
    <source>
        <dbReference type="ARBA" id="ARBA00023136"/>
    </source>
</evidence>
<keyword evidence="10" id="KW-1185">Reference proteome</keyword>
<evidence type="ECO:0000256" key="5">
    <source>
        <dbReference type="ARBA" id="ARBA00022960"/>
    </source>
</evidence>
<gene>
    <name evidence="9" type="ORF">HNP82_000761</name>
</gene>
<evidence type="ECO:0000313" key="10">
    <source>
        <dbReference type="Proteomes" id="UP000543642"/>
    </source>
</evidence>
<name>A0A7W8M411_9FIRM</name>
<evidence type="ECO:0000256" key="3">
    <source>
        <dbReference type="ARBA" id="ARBA00022475"/>
    </source>
</evidence>
<reference evidence="9 10" key="1">
    <citation type="submission" date="2020-08" db="EMBL/GenBank/DDBJ databases">
        <title>Genomic Encyclopedia of Type Strains, Phase IV (KMG-IV): sequencing the most valuable type-strain genomes for metagenomic binning, comparative biology and taxonomic classification.</title>
        <authorList>
            <person name="Goeker M."/>
        </authorList>
    </citation>
    <scope>NUCLEOTIDE SEQUENCE [LARGE SCALE GENOMIC DNA]</scope>
    <source>
        <strain evidence="9 10">DSM 106146</strain>
    </source>
</reference>
<dbReference type="RefSeq" id="WP_183771674.1">
    <property type="nucleotide sequence ID" value="NZ_CAWVEG010000117.1"/>
</dbReference>
<dbReference type="AlphaFoldDB" id="A0A7W8M411"/>
<evidence type="ECO:0000313" key="9">
    <source>
        <dbReference type="EMBL" id="MBB5263663.1"/>
    </source>
</evidence>
<proteinExistence type="inferred from homology"/>
<dbReference type="GO" id="GO:0005886">
    <property type="term" value="C:plasma membrane"/>
    <property type="evidence" value="ECO:0007669"/>
    <property type="project" value="UniProtKB-SubCell"/>
</dbReference>
<dbReference type="NCBIfam" id="TIGR03426">
    <property type="entry name" value="shape_MreD"/>
    <property type="match status" value="1"/>
</dbReference>
<evidence type="ECO:0000256" key="1">
    <source>
        <dbReference type="ARBA" id="ARBA00004651"/>
    </source>
</evidence>
<dbReference type="PIRSF" id="PIRSF037497">
    <property type="entry name" value="MreD_Clostridium/Treponema_prd"/>
    <property type="match status" value="1"/>
</dbReference>
<keyword evidence="5" id="KW-0133">Cell shape</keyword>
<evidence type="ECO:0000256" key="4">
    <source>
        <dbReference type="ARBA" id="ARBA00022692"/>
    </source>
</evidence>
<feature type="transmembrane region" description="Helical" evidence="8">
    <location>
        <begin position="5"/>
        <end position="28"/>
    </location>
</feature>
<protein>
    <submittedName>
        <fullName evidence="9">Rod shape-determining protein MreD</fullName>
    </submittedName>
</protein>
<sequence length="170" mass="19306">MKRVIIYIVIILAAYLLQSTVFTFFALADIIPNLLIIVTASIGMIRGRNEGCVVGFFCGLLMDISAGDYLGVYALCYMFIGFILGFLNQLYYEEDITLPLILIGVADLMYGIFMYIVSFLIRGRFNFLYYLIHIILPELVYTVIVSIVLYRVMLFACKKLDKKGSEDLIA</sequence>
<keyword evidence="3" id="KW-1003">Cell membrane</keyword>
<evidence type="ECO:0000256" key="6">
    <source>
        <dbReference type="ARBA" id="ARBA00022989"/>
    </source>
</evidence>
<keyword evidence="6 8" id="KW-1133">Transmembrane helix</keyword>
<keyword evidence="4 8" id="KW-0812">Transmembrane</keyword>
<comment type="subcellular location">
    <subcellularLocation>
        <location evidence="1">Cell membrane</location>
        <topology evidence="1">Multi-pass membrane protein</topology>
    </subcellularLocation>
</comment>
<dbReference type="EMBL" id="JACHFW010000002">
    <property type="protein sequence ID" value="MBB5263663.1"/>
    <property type="molecule type" value="Genomic_DNA"/>
</dbReference>
<comment type="similarity">
    <text evidence="2">Belongs to the MreD family.</text>
</comment>
<dbReference type="InterPro" id="IPR017225">
    <property type="entry name" value="Cell_shape_determin_MreD_prd"/>
</dbReference>
<dbReference type="Proteomes" id="UP000543642">
    <property type="component" value="Unassembled WGS sequence"/>
</dbReference>
<comment type="caution">
    <text evidence="9">The sequence shown here is derived from an EMBL/GenBank/DDBJ whole genome shotgun (WGS) entry which is preliminary data.</text>
</comment>
<keyword evidence="7 8" id="KW-0472">Membrane</keyword>
<feature type="transmembrane region" description="Helical" evidence="8">
    <location>
        <begin position="127"/>
        <end position="153"/>
    </location>
</feature>
<organism evidence="9 10">
    <name type="scientific">Catenibacillus scindens</name>
    <dbReference type="NCBI Taxonomy" id="673271"/>
    <lineage>
        <taxon>Bacteria</taxon>
        <taxon>Bacillati</taxon>
        <taxon>Bacillota</taxon>
        <taxon>Clostridia</taxon>
        <taxon>Lachnospirales</taxon>
        <taxon>Lachnospiraceae</taxon>
        <taxon>Catenibacillus</taxon>
    </lineage>
</organism>
<accession>A0A7W8M411</accession>
<evidence type="ECO:0000256" key="2">
    <source>
        <dbReference type="ARBA" id="ARBA00007776"/>
    </source>
</evidence>
<dbReference type="Pfam" id="PF04093">
    <property type="entry name" value="MreD"/>
    <property type="match status" value="1"/>
</dbReference>
<feature type="transmembrane region" description="Helical" evidence="8">
    <location>
        <begin position="70"/>
        <end position="88"/>
    </location>
</feature>
<feature type="transmembrane region" description="Helical" evidence="8">
    <location>
        <begin position="100"/>
        <end position="121"/>
    </location>
</feature>
<dbReference type="InterPro" id="IPR007227">
    <property type="entry name" value="Cell_shape_determining_MreD"/>
</dbReference>
<dbReference type="GO" id="GO:0008360">
    <property type="term" value="P:regulation of cell shape"/>
    <property type="evidence" value="ECO:0007669"/>
    <property type="project" value="UniProtKB-KW"/>
</dbReference>
<evidence type="ECO:0000256" key="8">
    <source>
        <dbReference type="SAM" id="Phobius"/>
    </source>
</evidence>